<keyword evidence="3" id="KW-1185">Reference proteome</keyword>
<proteinExistence type="predicted"/>
<sequence>MSIAHLRTSLSTVRDVSTQMTALQTLTGHLTKGNPRAPTQDLSLTTPMAPSLDTTSILKHPVPRRSTTQLESSEACDFKLGLCQWRNVEDRSDDFDWVRNQGKTQSLQTGPSTDHTSGTASGYYMYVESSNRQQGERARLASQTFPPVDDQDYCLTFWYNMFGSGIGSLRVIVLTNASLDIISTEATLWELDGSSGDQWLAAQVLVDKMYTKKPFT</sequence>
<dbReference type="PANTHER" id="PTHR23282">
    <property type="entry name" value="APICAL ENDOSOMAL GLYCOPROTEIN PRECURSOR"/>
    <property type="match status" value="1"/>
</dbReference>
<organism evidence="2 3">
    <name type="scientific">Elysia marginata</name>
    <dbReference type="NCBI Taxonomy" id="1093978"/>
    <lineage>
        <taxon>Eukaryota</taxon>
        <taxon>Metazoa</taxon>
        <taxon>Spiralia</taxon>
        <taxon>Lophotrochozoa</taxon>
        <taxon>Mollusca</taxon>
        <taxon>Gastropoda</taxon>
        <taxon>Heterobranchia</taxon>
        <taxon>Euthyneura</taxon>
        <taxon>Panpulmonata</taxon>
        <taxon>Sacoglossa</taxon>
        <taxon>Placobranchoidea</taxon>
        <taxon>Plakobranchidae</taxon>
        <taxon>Elysia</taxon>
    </lineage>
</organism>
<gene>
    <name evidence="2" type="ORF">ElyMa_003411600</name>
</gene>
<dbReference type="SUPFAM" id="SSF49899">
    <property type="entry name" value="Concanavalin A-like lectins/glucanases"/>
    <property type="match status" value="1"/>
</dbReference>
<dbReference type="InterPro" id="IPR013320">
    <property type="entry name" value="ConA-like_dom_sf"/>
</dbReference>
<dbReference type="PROSITE" id="PS50060">
    <property type="entry name" value="MAM_2"/>
    <property type="match status" value="1"/>
</dbReference>
<comment type="caution">
    <text evidence="2">The sequence shown here is derived from an EMBL/GenBank/DDBJ whole genome shotgun (WGS) entry which is preliminary data.</text>
</comment>
<dbReference type="InterPro" id="IPR000998">
    <property type="entry name" value="MAM_dom"/>
</dbReference>
<evidence type="ECO:0000313" key="3">
    <source>
        <dbReference type="Proteomes" id="UP000762676"/>
    </source>
</evidence>
<dbReference type="PRINTS" id="PR00020">
    <property type="entry name" value="MAMDOMAIN"/>
</dbReference>
<reference evidence="2 3" key="1">
    <citation type="journal article" date="2021" name="Elife">
        <title>Chloroplast acquisition without the gene transfer in kleptoplastic sea slugs, Plakobranchus ocellatus.</title>
        <authorList>
            <person name="Maeda T."/>
            <person name="Takahashi S."/>
            <person name="Yoshida T."/>
            <person name="Shimamura S."/>
            <person name="Takaki Y."/>
            <person name="Nagai Y."/>
            <person name="Toyoda A."/>
            <person name="Suzuki Y."/>
            <person name="Arimoto A."/>
            <person name="Ishii H."/>
            <person name="Satoh N."/>
            <person name="Nishiyama T."/>
            <person name="Hasebe M."/>
            <person name="Maruyama T."/>
            <person name="Minagawa J."/>
            <person name="Obokata J."/>
            <person name="Shigenobu S."/>
        </authorList>
    </citation>
    <scope>NUCLEOTIDE SEQUENCE [LARGE SCALE GENOMIC DNA]</scope>
</reference>
<name>A0AAV4JPN5_9GAST</name>
<feature type="domain" description="MAM" evidence="1">
    <location>
        <begin position="74"/>
        <end position="216"/>
    </location>
</feature>
<evidence type="ECO:0000259" key="1">
    <source>
        <dbReference type="PROSITE" id="PS50060"/>
    </source>
</evidence>
<dbReference type="Pfam" id="PF00629">
    <property type="entry name" value="MAM"/>
    <property type="match status" value="1"/>
</dbReference>
<feature type="non-terminal residue" evidence="2">
    <location>
        <position position="216"/>
    </location>
</feature>
<dbReference type="CDD" id="cd06263">
    <property type="entry name" value="MAM"/>
    <property type="match status" value="1"/>
</dbReference>
<accession>A0AAV4JPN5</accession>
<dbReference type="SMART" id="SM00137">
    <property type="entry name" value="MAM"/>
    <property type="match status" value="1"/>
</dbReference>
<evidence type="ECO:0000313" key="2">
    <source>
        <dbReference type="EMBL" id="GFS24286.1"/>
    </source>
</evidence>
<dbReference type="InterPro" id="IPR051560">
    <property type="entry name" value="MAM_domain-containing"/>
</dbReference>
<dbReference type="Gene3D" id="2.60.120.200">
    <property type="match status" value="1"/>
</dbReference>
<dbReference type="AlphaFoldDB" id="A0AAV4JPN5"/>
<dbReference type="GO" id="GO:0016020">
    <property type="term" value="C:membrane"/>
    <property type="evidence" value="ECO:0007669"/>
    <property type="project" value="InterPro"/>
</dbReference>
<protein>
    <submittedName>
        <fullName evidence="2">MAM domain-containing protein 2</fullName>
    </submittedName>
</protein>
<dbReference type="Proteomes" id="UP000762676">
    <property type="component" value="Unassembled WGS sequence"/>
</dbReference>
<dbReference type="PANTHER" id="PTHR23282:SF142">
    <property type="entry name" value="MAM DOMAIN-CONTAINING PROTEIN"/>
    <property type="match status" value="1"/>
</dbReference>
<dbReference type="EMBL" id="BMAT01007022">
    <property type="protein sequence ID" value="GFS24286.1"/>
    <property type="molecule type" value="Genomic_DNA"/>
</dbReference>